<dbReference type="GO" id="GO:0071203">
    <property type="term" value="C:WASH complex"/>
    <property type="evidence" value="ECO:0007669"/>
    <property type="project" value="InterPro"/>
</dbReference>
<gene>
    <name evidence="3" type="ORF">NP493_354g03056</name>
</gene>
<dbReference type="PANTHER" id="PTHR13015:SF0">
    <property type="entry name" value="WASH COMPLEX SUBUNIT 3"/>
    <property type="match status" value="1"/>
</dbReference>
<feature type="compositionally biased region" description="Low complexity" evidence="2">
    <location>
        <begin position="57"/>
        <end position="69"/>
    </location>
</feature>
<dbReference type="PANTHER" id="PTHR13015">
    <property type="entry name" value="PROTEIN AD-016-RELATED"/>
    <property type="match status" value="1"/>
</dbReference>
<accession>A0AAD9L4E2</accession>
<evidence type="ECO:0000313" key="3">
    <source>
        <dbReference type="EMBL" id="KAK2182430.1"/>
    </source>
</evidence>
<feature type="region of interest" description="Disordered" evidence="2">
    <location>
        <begin position="16"/>
        <end position="69"/>
    </location>
</feature>
<protein>
    <submittedName>
        <fullName evidence="3">Uncharacterized protein</fullName>
    </submittedName>
</protein>
<dbReference type="InterPro" id="IPR019309">
    <property type="entry name" value="WASHC3"/>
</dbReference>
<evidence type="ECO:0000313" key="4">
    <source>
        <dbReference type="Proteomes" id="UP001209878"/>
    </source>
</evidence>
<dbReference type="Pfam" id="PF10152">
    <property type="entry name" value="CCDC53"/>
    <property type="match status" value="1"/>
</dbReference>
<sequence length="69" mass="6998">MLKMGVPPPAIKLKMTSENVNPDLLDTPDAPAPPGGPPAATGAPEESDDSLSDREQSSSSDDSSAGFSD</sequence>
<keyword evidence="4" id="KW-1185">Reference proteome</keyword>
<evidence type="ECO:0000256" key="1">
    <source>
        <dbReference type="ARBA" id="ARBA00006290"/>
    </source>
</evidence>
<evidence type="ECO:0000256" key="2">
    <source>
        <dbReference type="SAM" id="MobiDB-lite"/>
    </source>
</evidence>
<dbReference type="GO" id="GO:0030041">
    <property type="term" value="P:actin filament polymerization"/>
    <property type="evidence" value="ECO:0007669"/>
    <property type="project" value="TreeGrafter"/>
</dbReference>
<dbReference type="Proteomes" id="UP001209878">
    <property type="component" value="Unassembled WGS sequence"/>
</dbReference>
<dbReference type="EMBL" id="JAODUO010000354">
    <property type="protein sequence ID" value="KAK2182430.1"/>
    <property type="molecule type" value="Genomic_DNA"/>
</dbReference>
<reference evidence="3" key="1">
    <citation type="journal article" date="2023" name="Mol. Biol. Evol.">
        <title>Third-Generation Sequencing Reveals the Adaptive Role of the Epigenome in Three Deep-Sea Polychaetes.</title>
        <authorList>
            <person name="Perez M."/>
            <person name="Aroh O."/>
            <person name="Sun Y."/>
            <person name="Lan Y."/>
            <person name="Juniper S.K."/>
            <person name="Young C.R."/>
            <person name="Angers B."/>
            <person name="Qian P.Y."/>
        </authorList>
    </citation>
    <scope>NUCLEOTIDE SEQUENCE</scope>
    <source>
        <strain evidence="3">R07B-5</strain>
    </source>
</reference>
<comment type="caution">
    <text evidence="3">The sequence shown here is derived from an EMBL/GenBank/DDBJ whole genome shotgun (WGS) entry which is preliminary data.</text>
</comment>
<dbReference type="GO" id="GO:0006887">
    <property type="term" value="P:exocytosis"/>
    <property type="evidence" value="ECO:0007669"/>
    <property type="project" value="TreeGrafter"/>
</dbReference>
<name>A0AAD9L4E2_RIDPI</name>
<comment type="similarity">
    <text evidence="1">Belongs to the CCDC53 family.</text>
</comment>
<dbReference type="AlphaFoldDB" id="A0AAD9L4E2"/>
<proteinExistence type="inferred from homology"/>
<organism evidence="3 4">
    <name type="scientific">Ridgeia piscesae</name>
    <name type="common">Tubeworm</name>
    <dbReference type="NCBI Taxonomy" id="27915"/>
    <lineage>
        <taxon>Eukaryota</taxon>
        <taxon>Metazoa</taxon>
        <taxon>Spiralia</taxon>
        <taxon>Lophotrochozoa</taxon>
        <taxon>Annelida</taxon>
        <taxon>Polychaeta</taxon>
        <taxon>Sedentaria</taxon>
        <taxon>Canalipalpata</taxon>
        <taxon>Sabellida</taxon>
        <taxon>Siboglinidae</taxon>
        <taxon>Ridgeia</taxon>
    </lineage>
</organism>